<evidence type="ECO:0000256" key="1">
    <source>
        <dbReference type="SAM" id="Coils"/>
    </source>
</evidence>
<dbReference type="EMBL" id="BMLY01000004">
    <property type="protein sequence ID" value="GGP26846.1"/>
    <property type="molecule type" value="Genomic_DNA"/>
</dbReference>
<dbReference type="Gene3D" id="1.20.120.20">
    <property type="entry name" value="Apolipoprotein"/>
    <property type="match status" value="1"/>
</dbReference>
<keyword evidence="1" id="KW-0175">Coiled coil</keyword>
<keyword evidence="2" id="KW-0812">Transmembrane</keyword>
<comment type="caution">
    <text evidence="3">The sequence shown here is derived from an EMBL/GenBank/DDBJ whole genome shotgun (WGS) entry which is preliminary data.</text>
</comment>
<evidence type="ECO:0000256" key="2">
    <source>
        <dbReference type="SAM" id="Phobius"/>
    </source>
</evidence>
<dbReference type="PANTHER" id="PTHR18976:SF34">
    <property type="entry name" value="LIPID-BINDING PROTEIN"/>
    <property type="match status" value="1"/>
</dbReference>
<sequence length="717" mass="78904">MAAPIVVAIFLVWFFVKYLKHYRIPAGRLARAIKQTTGKIDSVKDIEVSKRRAMLDQIFQETGFRHVWQEYQETLHDQHELHEGEVRVVRSRSTVPAAYFFSSQSLIDTPLRTEYFKHLPGVLTGIGIIGTFAGLLVGLFYFDPSDPARINDSVGLLLNGVRDAFIASALAILIAMYVTNSEKKHLRNCYAELEKLNEAIDRLFDAGVGEEYLAALVNASEENSKQTRQLKDSLVTDLREMLQNLVETQVRENIRLGETLSGSYKETGRDIASQISSSIEDSFRDPLNKIADSVQSASGDQSGKVQNLLQDVLVAFMAELKGTFGQQFSGLHEMLGQSVTSMQQMQTGFAALVEDMRSASESSSTAVHEQLSRTLQDMQSGQSLMQAAMNEMVTSLQKAVSSVGEHGESAGQKMAEQLEKLFTESESRQRAMSDQMQSFIDGIRDSVGQGQQDTMSRISATVEQLGQNMQGMLSTFENNRMQMDSAAKSAQDHLHEGTRSLVTGLNEQVKSLLETLTTERTATDQTIQRLMEHTERSLNGMQAGADKMRLAAERIEAAGDRVSQTTLASSQLVQQVQGVSNELNGASRELSTVLADYRANRDAIQGTLSALEGVIANAQAEAGMRGQITQDLKTVNDRMHELNQEASSYVDRVTDVLGKGFDEFGAGVERSLSKSLGSLDAELDKAVKALAGGVDVLTENIEDLAETVQKTSRTRQH</sequence>
<dbReference type="NCBIfam" id="NF041794">
    <property type="entry name" value="1_anti-phage_ZorA1"/>
    <property type="match status" value="1"/>
</dbReference>
<organism evidence="3 4">
    <name type="scientific">Silvimonas amylolytica</name>
    <dbReference type="NCBI Taxonomy" id="449663"/>
    <lineage>
        <taxon>Bacteria</taxon>
        <taxon>Pseudomonadati</taxon>
        <taxon>Pseudomonadota</taxon>
        <taxon>Betaproteobacteria</taxon>
        <taxon>Neisseriales</taxon>
        <taxon>Chitinibacteraceae</taxon>
        <taxon>Silvimonas</taxon>
    </lineage>
</organism>
<feature type="transmembrane region" description="Helical" evidence="2">
    <location>
        <begin position="122"/>
        <end position="142"/>
    </location>
</feature>
<name>A0ABQ2PN48_9NEIS</name>
<evidence type="ECO:0000313" key="4">
    <source>
        <dbReference type="Proteomes" id="UP000621859"/>
    </source>
</evidence>
<feature type="transmembrane region" description="Helical" evidence="2">
    <location>
        <begin position="154"/>
        <end position="178"/>
    </location>
</feature>
<keyword evidence="2" id="KW-1133">Transmembrane helix</keyword>
<evidence type="ECO:0008006" key="5">
    <source>
        <dbReference type="Google" id="ProtNLM"/>
    </source>
</evidence>
<evidence type="ECO:0000313" key="3">
    <source>
        <dbReference type="EMBL" id="GGP26846.1"/>
    </source>
</evidence>
<keyword evidence="4" id="KW-1185">Reference proteome</keyword>
<gene>
    <name evidence="3" type="ORF">GCM10010971_26650</name>
</gene>
<protein>
    <recommendedName>
        <fullName evidence="5">Anti-phage defense ZorAB system ZorA</fullName>
    </recommendedName>
</protein>
<dbReference type="InterPro" id="IPR050163">
    <property type="entry name" value="Apolipoprotein_A1/A4/E"/>
</dbReference>
<feature type="coiled-coil region" evidence="1">
    <location>
        <begin position="625"/>
        <end position="652"/>
    </location>
</feature>
<keyword evidence="2" id="KW-0472">Membrane</keyword>
<dbReference type="Proteomes" id="UP000621859">
    <property type="component" value="Unassembled WGS sequence"/>
</dbReference>
<dbReference type="PANTHER" id="PTHR18976">
    <property type="entry name" value="APOLIPOPROTEIN"/>
    <property type="match status" value="1"/>
</dbReference>
<dbReference type="SUPFAM" id="SSF58113">
    <property type="entry name" value="Apolipoprotein A-I"/>
    <property type="match status" value="1"/>
</dbReference>
<accession>A0ABQ2PN48</accession>
<dbReference type="InterPro" id="IPR049670">
    <property type="entry name" value="ZorA-like_t1"/>
</dbReference>
<dbReference type="NCBIfam" id="NF033916">
    <property type="entry name" value="antiphage_ZorA_3"/>
    <property type="match status" value="1"/>
</dbReference>
<reference evidence="4" key="1">
    <citation type="journal article" date="2019" name="Int. J. Syst. Evol. Microbiol.">
        <title>The Global Catalogue of Microorganisms (GCM) 10K type strain sequencing project: providing services to taxonomists for standard genome sequencing and annotation.</title>
        <authorList>
            <consortium name="The Broad Institute Genomics Platform"/>
            <consortium name="The Broad Institute Genome Sequencing Center for Infectious Disease"/>
            <person name="Wu L."/>
            <person name="Ma J."/>
        </authorList>
    </citation>
    <scope>NUCLEOTIDE SEQUENCE [LARGE SCALE GENOMIC DNA]</scope>
    <source>
        <strain evidence="4">CGMCC 1.8860</strain>
    </source>
</reference>
<proteinExistence type="predicted"/>